<sequence>MSARHRALPRVAKDVLRRLIGRNVIAECWWRVRFAARRRADRQAEEVEVRRLRPLLPVLPEAAVVVVIPTYRRPDRLARAVRSALAQTVTDLEVMVVDDGGGELGVLPEDPRLTVLSLARNHGSCGLPRNVALRLSRSPFVAFLDDDNTWRPDHLERTLRALYAGSGLVYTAVRRMREDGSQLDVLGRDFSRRAHSDDSWVDANSIVVRRSPRLRFDPWARPKWVNPKEDWELVHRMSRRLSVAYLPVVTVDYSVHDGSYFTEWHRVPDDVIREHQRDERVGS</sequence>
<keyword evidence="2" id="KW-0808">Transferase</keyword>
<proteinExistence type="predicted"/>
<dbReference type="InterPro" id="IPR050834">
    <property type="entry name" value="Glycosyltransf_2"/>
</dbReference>
<dbReference type="EMBL" id="CP014859">
    <property type="protein sequence ID" value="AOS65900.1"/>
    <property type="molecule type" value="Genomic_DNA"/>
</dbReference>
<dbReference type="SUPFAM" id="SSF53448">
    <property type="entry name" value="Nucleotide-diphospho-sugar transferases"/>
    <property type="match status" value="1"/>
</dbReference>
<dbReference type="AlphaFoldDB" id="A0AAC9HWS1"/>
<dbReference type="Gene3D" id="3.90.550.10">
    <property type="entry name" value="Spore Coat Polysaccharide Biosynthesis Protein SpsA, Chain A"/>
    <property type="match status" value="1"/>
</dbReference>
<protein>
    <submittedName>
        <fullName evidence="2">Glycosyl transferase family 2</fullName>
    </submittedName>
</protein>
<dbReference type="CDD" id="cd00761">
    <property type="entry name" value="Glyco_tranf_GTA_type"/>
    <property type="match status" value="1"/>
</dbReference>
<reference evidence="3" key="1">
    <citation type="submission" date="2016-03" db="EMBL/GenBank/DDBJ databases">
        <title>Complete genome sequence of the type strain Actinoalloteichus hymeniacidonis DSM 45092.</title>
        <authorList>
            <person name="Schaffert L."/>
            <person name="Albersmeier A."/>
            <person name="Winkler A."/>
            <person name="Kalinowski J."/>
            <person name="Zotchev S."/>
            <person name="Ruckert C."/>
        </authorList>
    </citation>
    <scope>NUCLEOTIDE SEQUENCE [LARGE SCALE GENOMIC DNA]</scope>
    <source>
        <strain evidence="3">HPA177(T) (DSM 45092(T))</strain>
    </source>
</reference>
<evidence type="ECO:0000313" key="2">
    <source>
        <dbReference type="EMBL" id="AOS65900.1"/>
    </source>
</evidence>
<dbReference type="Proteomes" id="UP000095210">
    <property type="component" value="Chromosome"/>
</dbReference>
<name>A0AAC9HWS1_9PSEU</name>
<dbReference type="RefSeq" id="WP_069852703.1">
    <property type="nucleotide sequence ID" value="NZ_CP014859.1"/>
</dbReference>
<keyword evidence="3" id="KW-1185">Reference proteome</keyword>
<dbReference type="GO" id="GO:0016740">
    <property type="term" value="F:transferase activity"/>
    <property type="evidence" value="ECO:0007669"/>
    <property type="project" value="UniProtKB-KW"/>
</dbReference>
<gene>
    <name evidence="2" type="ORF">TL08_25635</name>
</gene>
<feature type="domain" description="Glycosyltransferase 2-like" evidence="1">
    <location>
        <begin position="66"/>
        <end position="184"/>
    </location>
</feature>
<dbReference type="KEGG" id="ahm:TL08_25635"/>
<dbReference type="InterPro" id="IPR029044">
    <property type="entry name" value="Nucleotide-diphossugar_trans"/>
</dbReference>
<evidence type="ECO:0000259" key="1">
    <source>
        <dbReference type="Pfam" id="PF00535"/>
    </source>
</evidence>
<dbReference type="Pfam" id="PF00535">
    <property type="entry name" value="Glycos_transf_2"/>
    <property type="match status" value="1"/>
</dbReference>
<accession>A0AAC9HWS1</accession>
<organism evidence="2 3">
    <name type="scientific">Actinoalloteichus hymeniacidonis</name>
    <dbReference type="NCBI Taxonomy" id="340345"/>
    <lineage>
        <taxon>Bacteria</taxon>
        <taxon>Bacillati</taxon>
        <taxon>Actinomycetota</taxon>
        <taxon>Actinomycetes</taxon>
        <taxon>Pseudonocardiales</taxon>
        <taxon>Pseudonocardiaceae</taxon>
        <taxon>Actinoalloteichus</taxon>
    </lineage>
</organism>
<dbReference type="PANTHER" id="PTHR43685">
    <property type="entry name" value="GLYCOSYLTRANSFERASE"/>
    <property type="match status" value="1"/>
</dbReference>
<dbReference type="InterPro" id="IPR001173">
    <property type="entry name" value="Glyco_trans_2-like"/>
</dbReference>
<dbReference type="PANTHER" id="PTHR43685:SF2">
    <property type="entry name" value="GLYCOSYLTRANSFERASE 2-LIKE DOMAIN-CONTAINING PROTEIN"/>
    <property type="match status" value="1"/>
</dbReference>
<evidence type="ECO:0000313" key="3">
    <source>
        <dbReference type="Proteomes" id="UP000095210"/>
    </source>
</evidence>